<reference evidence="1" key="1">
    <citation type="submission" date="2021-02" db="EMBL/GenBank/DDBJ databases">
        <authorList>
            <person name="Dougan E. K."/>
            <person name="Rhodes N."/>
            <person name="Thang M."/>
            <person name="Chan C."/>
        </authorList>
    </citation>
    <scope>NUCLEOTIDE SEQUENCE</scope>
</reference>
<organism evidence="1 2">
    <name type="scientific">Symbiodinium natans</name>
    <dbReference type="NCBI Taxonomy" id="878477"/>
    <lineage>
        <taxon>Eukaryota</taxon>
        <taxon>Sar</taxon>
        <taxon>Alveolata</taxon>
        <taxon>Dinophyceae</taxon>
        <taxon>Suessiales</taxon>
        <taxon>Symbiodiniaceae</taxon>
        <taxon>Symbiodinium</taxon>
    </lineage>
</organism>
<proteinExistence type="predicted"/>
<comment type="caution">
    <text evidence="1">The sequence shown here is derived from an EMBL/GenBank/DDBJ whole genome shotgun (WGS) entry which is preliminary data.</text>
</comment>
<keyword evidence="2" id="KW-1185">Reference proteome</keyword>
<dbReference type="AlphaFoldDB" id="A0A812KH83"/>
<evidence type="ECO:0000313" key="1">
    <source>
        <dbReference type="EMBL" id="CAE7223811.1"/>
    </source>
</evidence>
<accession>A0A812KH83</accession>
<protein>
    <submittedName>
        <fullName evidence="1">Uncharacterized protein</fullName>
    </submittedName>
</protein>
<dbReference type="EMBL" id="CAJNDS010000630">
    <property type="protein sequence ID" value="CAE7223811.1"/>
    <property type="molecule type" value="Genomic_DNA"/>
</dbReference>
<gene>
    <name evidence="1" type="ORF">SNAT2548_LOCUS8471</name>
</gene>
<dbReference type="OrthoDB" id="446632at2759"/>
<evidence type="ECO:0000313" key="2">
    <source>
        <dbReference type="Proteomes" id="UP000604046"/>
    </source>
</evidence>
<sequence length="596" mass="67862">MNAERDCHTHFQREGLAIPVPIQHEAVTTTDQSVVDVHYIRVEDWMRVLLRKCPSMLAGGKDDIQKQLKDFWAMFRWTHGDHEVYKKDPADLERTLPVMLYADEGKGPKRGNYMITCLESAIGAEPYEGIDCSCSAFVQEHIEHAPVCYGPLAEVSDATGDLAINISSHSFLTRHFLFGLPDFVYKPHPEVYNHLLQLLAEELRNVFSSGFLVDGVRWYCALIAAKGDLKHMNERWGKLTRSYSHLGRKNHLEMCSMCWAGRLGVPWDSLEHDPVWAPTMFLDRPWLPTETPALTHCPFDQSKPEFLYKLDLFHLVKVGIAQDVAGAVVLLARLGLYDDEGQARELKSRLNRAHGHFVLWTIANNKSPALRSFTPALFSVKKLSTDIPWSNTKGSDSVLLVEYLQWYAGVLLTEPQERFQGSRRLFKLLRTTTTHCLEMLHICYSHGLFLDRVCAQSFYLRTMAFLSGFKALAREALNLGMLAFGLKPKFHALHHLAFEVRQVLKSPAPWVLNPACYSCDQGEDVVGKLCELAQVVSTLTIDKRVIQRHFLKKAAVVRRYANYRRSLGMVDAAPLAPESGKARFIRRSIVKMKRKR</sequence>
<name>A0A812KH83_9DINO</name>
<dbReference type="Proteomes" id="UP000604046">
    <property type="component" value="Unassembled WGS sequence"/>
</dbReference>